<name>A0A6H5HJ54_9HEMI</name>
<feature type="compositionally biased region" description="Polar residues" evidence="2">
    <location>
        <begin position="287"/>
        <end position="299"/>
    </location>
</feature>
<keyword evidence="4" id="KW-1185">Reference proteome</keyword>
<feature type="region of interest" description="Disordered" evidence="2">
    <location>
        <begin position="592"/>
        <end position="620"/>
    </location>
</feature>
<reference evidence="3 4" key="1">
    <citation type="submission" date="2020-02" db="EMBL/GenBank/DDBJ databases">
        <authorList>
            <person name="Ferguson B K."/>
        </authorList>
    </citation>
    <scope>NUCLEOTIDE SEQUENCE [LARGE SCALE GENOMIC DNA]</scope>
</reference>
<protein>
    <recommendedName>
        <fullName evidence="5">PHD-type domain-containing protein</fullName>
    </recommendedName>
</protein>
<dbReference type="EMBL" id="CADCXU010032274">
    <property type="protein sequence ID" value="CAB0018132.1"/>
    <property type="molecule type" value="Genomic_DNA"/>
</dbReference>
<dbReference type="AlphaFoldDB" id="A0A6H5HJ54"/>
<dbReference type="Proteomes" id="UP000479000">
    <property type="component" value="Unassembled WGS sequence"/>
</dbReference>
<feature type="region of interest" description="Disordered" evidence="2">
    <location>
        <begin position="249"/>
        <end position="350"/>
    </location>
</feature>
<organism evidence="3 4">
    <name type="scientific">Nesidiocoris tenuis</name>
    <dbReference type="NCBI Taxonomy" id="355587"/>
    <lineage>
        <taxon>Eukaryota</taxon>
        <taxon>Metazoa</taxon>
        <taxon>Ecdysozoa</taxon>
        <taxon>Arthropoda</taxon>
        <taxon>Hexapoda</taxon>
        <taxon>Insecta</taxon>
        <taxon>Pterygota</taxon>
        <taxon>Neoptera</taxon>
        <taxon>Paraneoptera</taxon>
        <taxon>Hemiptera</taxon>
        <taxon>Heteroptera</taxon>
        <taxon>Panheteroptera</taxon>
        <taxon>Cimicomorpha</taxon>
        <taxon>Miridae</taxon>
        <taxon>Dicyphina</taxon>
        <taxon>Nesidiocoris</taxon>
    </lineage>
</organism>
<sequence>MIHSFTRSNITIQFANTPSYRNIKNIHVFCKTNLIRKCRETVVAQIQRHQPQMRPDFSRRHLQSIRRQIEPREARNFGKAGPRVVIVAAIIVISGRLATAEPIIGQVKRRRSADAPWNAIQAPGSELAFFAVSLLRKPVPGLPEVLLPWSVETKIERFIVGTSRRHFDDGSTAARTFAGFDAINSDSLSSPVPAFDWNQIGNHSAVLIPNAGIIKGFLYQLTRLNDHETVFECDVLLLPLRKNEALEKPNFSTSTKPFRTSIKNLRSGSMPRRARREASVKPRRNRNSFWMASGRSRQLNGRGSPPPRSRGPERLRGATAGRRSLRLPPPRTSRGEASTPFHASGSGKEQDGTIASVFCWDMRAERDGDVATLGPQPPPQRDFHSKIMGPRARGELASNRERLFQTTEQWSKRREENTSDTERTSYGLLREFDVSPAERILGQCPTAFRQIEMPSSCPRCCCAVRSGQQVLMCADCHDIVHVRCLPVSAEEADRLASQIRWQCVVCDAKRTAREEALLLEALERRQEIDERVNGLLERLIALQHEQNGLSRDIGDASAEMNSAERRLSDADRELSAIETQVLFLRDSAAPLSKNDLPAEPDEASDSEVTSGRAAKTPRRKVSLTNLGNSRSRSIKTQRMPKMSLSLGHIISQLIVA</sequence>
<feature type="compositionally biased region" description="Polar residues" evidence="2">
    <location>
        <begin position="250"/>
        <end position="267"/>
    </location>
</feature>
<feature type="coiled-coil region" evidence="1">
    <location>
        <begin position="518"/>
        <end position="580"/>
    </location>
</feature>
<evidence type="ECO:0000313" key="3">
    <source>
        <dbReference type="EMBL" id="CAB0018132.1"/>
    </source>
</evidence>
<dbReference type="SUPFAM" id="SSF57903">
    <property type="entry name" value="FYVE/PHD zinc finger"/>
    <property type="match status" value="1"/>
</dbReference>
<gene>
    <name evidence="3" type="ORF">NTEN_LOCUS22041</name>
</gene>
<evidence type="ECO:0000256" key="2">
    <source>
        <dbReference type="SAM" id="MobiDB-lite"/>
    </source>
</evidence>
<evidence type="ECO:0000313" key="4">
    <source>
        <dbReference type="Proteomes" id="UP000479000"/>
    </source>
</evidence>
<dbReference type="InterPro" id="IPR011011">
    <property type="entry name" value="Znf_FYVE_PHD"/>
</dbReference>
<keyword evidence="1" id="KW-0175">Coiled coil</keyword>
<dbReference type="CDD" id="cd15489">
    <property type="entry name" value="PHD_SF"/>
    <property type="match status" value="1"/>
</dbReference>
<evidence type="ECO:0008006" key="5">
    <source>
        <dbReference type="Google" id="ProtNLM"/>
    </source>
</evidence>
<proteinExistence type="predicted"/>
<evidence type="ECO:0000256" key="1">
    <source>
        <dbReference type="SAM" id="Coils"/>
    </source>
</evidence>
<accession>A0A6H5HJ54</accession>